<keyword evidence="3" id="KW-1185">Reference proteome</keyword>
<feature type="chain" id="PRO_5034240059" evidence="1">
    <location>
        <begin position="20"/>
        <end position="323"/>
    </location>
</feature>
<protein>
    <submittedName>
        <fullName evidence="2">Uncharacterized protein</fullName>
    </submittedName>
</protein>
<gene>
    <name evidence="2" type="ORF">HETSPECPRED_006578</name>
</gene>
<dbReference type="Proteomes" id="UP000664521">
    <property type="component" value="Unassembled WGS sequence"/>
</dbReference>
<dbReference type="OrthoDB" id="5344884at2759"/>
<dbReference type="AlphaFoldDB" id="A0A8H3FQX1"/>
<proteinExistence type="predicted"/>
<evidence type="ECO:0000313" key="2">
    <source>
        <dbReference type="EMBL" id="CAF9927407.1"/>
    </source>
</evidence>
<accession>A0A8H3FQX1</accession>
<dbReference type="EMBL" id="CAJPDS010000044">
    <property type="protein sequence ID" value="CAF9927407.1"/>
    <property type="molecule type" value="Genomic_DNA"/>
</dbReference>
<name>A0A8H3FQX1_9LECA</name>
<keyword evidence="1" id="KW-0732">Signal</keyword>
<feature type="signal peptide" evidence="1">
    <location>
        <begin position="1"/>
        <end position="19"/>
    </location>
</feature>
<organism evidence="2 3">
    <name type="scientific">Heterodermia speciosa</name>
    <dbReference type="NCBI Taxonomy" id="116794"/>
    <lineage>
        <taxon>Eukaryota</taxon>
        <taxon>Fungi</taxon>
        <taxon>Dikarya</taxon>
        <taxon>Ascomycota</taxon>
        <taxon>Pezizomycotina</taxon>
        <taxon>Lecanoromycetes</taxon>
        <taxon>OSLEUM clade</taxon>
        <taxon>Lecanoromycetidae</taxon>
        <taxon>Caliciales</taxon>
        <taxon>Physciaceae</taxon>
        <taxon>Heterodermia</taxon>
    </lineage>
</organism>
<sequence>MRKHHLLFLCVFPFSCTNGETLKLARPSDPSPSIPLSNNTVSLSGDSRFALQPHYTSTRLSATAILMNTITFLSEAADYGFESYLDINRRASFSAYPTVMIDIQTVKAKDRLQNFLLIWALYEATWDMVAKNNFSVSVFDMVWKGKVVARLRYMTPPGSGVEQRIGIGEQQGGKTVVSPGLAALGGKETLLANVTLSEIESTNFTSTALLPLNTTTNGVLAMRMQFLRNGRDLPIYTVFMTVMATLVKNAYYPAKSRIRPFDASTPGFNAQIAISVNTGPGSQQAPFFERDHLNHAIQQLPSFMLEERTFKEIAFTVMLDNKE</sequence>
<reference evidence="2" key="1">
    <citation type="submission" date="2021-03" db="EMBL/GenBank/DDBJ databases">
        <authorList>
            <person name="Tagirdzhanova G."/>
        </authorList>
    </citation>
    <scope>NUCLEOTIDE SEQUENCE</scope>
</reference>
<evidence type="ECO:0000256" key="1">
    <source>
        <dbReference type="SAM" id="SignalP"/>
    </source>
</evidence>
<evidence type="ECO:0000313" key="3">
    <source>
        <dbReference type="Proteomes" id="UP000664521"/>
    </source>
</evidence>
<comment type="caution">
    <text evidence="2">The sequence shown here is derived from an EMBL/GenBank/DDBJ whole genome shotgun (WGS) entry which is preliminary data.</text>
</comment>